<sequence>MKTAIAALTLLVSTSAAASLTLRYENKDSKAYAAEAVCSGSKQDPVKFSASTTSSVSIQGSSPCKVTLKGHTITFEGDANILIKDGKISRK</sequence>
<dbReference type="AlphaFoldDB" id="A0A511TG93"/>
<keyword evidence="4" id="KW-1185">Reference proteome</keyword>
<proteinExistence type="predicted"/>
<feature type="signal peptide" evidence="1">
    <location>
        <begin position="1"/>
        <end position="18"/>
    </location>
</feature>
<evidence type="ECO:0000313" key="2">
    <source>
        <dbReference type="EMBL" id="GEN13199.1"/>
    </source>
</evidence>
<evidence type="ECO:0000313" key="5">
    <source>
        <dbReference type="Proteomes" id="UP000321514"/>
    </source>
</evidence>
<keyword evidence="1" id="KW-0732">Signal</keyword>
<dbReference type="EMBL" id="BJXR01000076">
    <property type="protein sequence ID" value="GEN13199.1"/>
    <property type="molecule type" value="Genomic_DNA"/>
</dbReference>
<feature type="chain" id="PRO_5023021686" description="Lipoprotein" evidence="1">
    <location>
        <begin position="19"/>
        <end position="91"/>
    </location>
</feature>
<evidence type="ECO:0000313" key="3">
    <source>
        <dbReference type="EMBL" id="SEU42428.1"/>
    </source>
</evidence>
<evidence type="ECO:0000256" key="1">
    <source>
        <dbReference type="SAM" id="SignalP"/>
    </source>
</evidence>
<dbReference type="RefSeq" id="WP_074959363.1">
    <property type="nucleotide sequence ID" value="NZ_BJXR01000076.1"/>
</dbReference>
<dbReference type="Proteomes" id="UP000183760">
    <property type="component" value="Unassembled WGS sequence"/>
</dbReference>
<dbReference type="EMBL" id="FOIB01000019">
    <property type="protein sequence ID" value="SEU42428.1"/>
    <property type="molecule type" value="Genomic_DNA"/>
</dbReference>
<protein>
    <recommendedName>
        <fullName evidence="6">Lipoprotein</fullName>
    </recommendedName>
</protein>
<comment type="caution">
    <text evidence="2">The sequence shown here is derived from an EMBL/GenBank/DDBJ whole genome shotgun (WGS) entry which is preliminary data.</text>
</comment>
<reference evidence="3 4" key="1">
    <citation type="submission" date="2016-10" db="EMBL/GenBank/DDBJ databases">
        <authorList>
            <person name="Varghese N."/>
            <person name="Submissions S."/>
        </authorList>
    </citation>
    <scope>NUCLEOTIDE SEQUENCE [LARGE SCALE GENOMIC DNA]</scope>
    <source>
        <strain evidence="3 4">DSM 16525</strain>
    </source>
</reference>
<organism evidence="2 5">
    <name type="scientific">Myxococcus fulvus</name>
    <dbReference type="NCBI Taxonomy" id="33"/>
    <lineage>
        <taxon>Bacteria</taxon>
        <taxon>Pseudomonadati</taxon>
        <taxon>Myxococcota</taxon>
        <taxon>Myxococcia</taxon>
        <taxon>Myxococcales</taxon>
        <taxon>Cystobacterineae</taxon>
        <taxon>Myxococcaceae</taxon>
        <taxon>Myxococcus</taxon>
    </lineage>
</organism>
<gene>
    <name evidence="2" type="ORF">MFU01_82360</name>
    <name evidence="3" type="ORF">SAMN05443572_11954</name>
</gene>
<dbReference type="Proteomes" id="UP000321514">
    <property type="component" value="Unassembled WGS sequence"/>
</dbReference>
<accession>A0A511TG93</accession>
<name>A0A511TG93_MYXFU</name>
<evidence type="ECO:0008006" key="6">
    <source>
        <dbReference type="Google" id="ProtNLM"/>
    </source>
</evidence>
<reference evidence="2 5" key="2">
    <citation type="submission" date="2019-07" db="EMBL/GenBank/DDBJ databases">
        <title>Whole genome shotgun sequence of Myxococcus fulvus NBRC 100333.</title>
        <authorList>
            <person name="Hosoyama A."/>
            <person name="Uohara A."/>
            <person name="Ohji S."/>
            <person name="Ichikawa N."/>
        </authorList>
    </citation>
    <scope>NUCLEOTIDE SEQUENCE [LARGE SCALE GENOMIC DNA]</scope>
    <source>
        <strain evidence="2 5">NBRC 100333</strain>
    </source>
</reference>
<evidence type="ECO:0000313" key="4">
    <source>
        <dbReference type="Proteomes" id="UP000183760"/>
    </source>
</evidence>
<dbReference type="STRING" id="1334629.MFUL124B02_11560"/>